<dbReference type="KEGG" id="bsa:Bacsa_3584"/>
<dbReference type="EMBL" id="CP002530">
    <property type="protein sequence ID" value="ADY38106.1"/>
    <property type="molecule type" value="Genomic_DNA"/>
</dbReference>
<dbReference type="OrthoDB" id="1163183at2"/>
<dbReference type="STRING" id="667015.Bacsa_3584"/>
<feature type="domain" description="Outer membrane protein beta-barrel" evidence="3">
    <location>
        <begin position="8"/>
        <end position="168"/>
    </location>
</feature>
<evidence type="ECO:0000313" key="5">
    <source>
        <dbReference type="Proteomes" id="UP000007486"/>
    </source>
</evidence>
<feature type="chain" id="PRO_5003259181" description="Outer membrane protein beta-barrel domain-containing protein" evidence="2">
    <location>
        <begin position="21"/>
        <end position="168"/>
    </location>
</feature>
<dbReference type="Proteomes" id="UP000007486">
    <property type="component" value="Chromosome"/>
</dbReference>
<dbReference type="HOGENOM" id="CLU_111119_1_0_10"/>
<accession>F0R8C2</accession>
<reference evidence="4 5" key="1">
    <citation type="journal article" date="2011" name="Stand. Genomic Sci.">
        <title>Complete genome sequence of Bacteroides salanitronis type strain (BL78).</title>
        <authorList>
            <person name="Gronow S."/>
            <person name="Held B."/>
            <person name="Lucas S."/>
            <person name="Lapidus A."/>
            <person name="Del Rio T.G."/>
            <person name="Nolan M."/>
            <person name="Tice H."/>
            <person name="Deshpande S."/>
            <person name="Cheng J.F."/>
            <person name="Pitluck S."/>
            <person name="Liolios K."/>
            <person name="Pagani I."/>
            <person name="Ivanova N."/>
            <person name="Mavromatis K."/>
            <person name="Pati A."/>
            <person name="Tapia R."/>
            <person name="Han C."/>
            <person name="Goodwin L."/>
            <person name="Chen A."/>
            <person name="Palaniappan K."/>
            <person name="Land M."/>
            <person name="Hauser L."/>
            <person name="Chang Y.J."/>
            <person name="Jeffries C.D."/>
            <person name="Brambilla E.M."/>
            <person name="Rohde M."/>
            <person name="Goker M."/>
            <person name="Detter J.C."/>
            <person name="Woyke T."/>
            <person name="Bristow J."/>
            <person name="Markowitz V."/>
            <person name="Hugenholtz P."/>
            <person name="Kyrpides N.C."/>
            <person name="Klenk H.P."/>
            <person name="Eisen J.A."/>
        </authorList>
    </citation>
    <scope>NUCLEOTIDE SEQUENCE [LARGE SCALE GENOMIC DNA]</scope>
    <source>
        <strain evidence="4 5">DSM 18170</strain>
    </source>
</reference>
<dbReference type="SUPFAM" id="SSF56925">
    <property type="entry name" value="OMPA-like"/>
    <property type="match status" value="1"/>
</dbReference>
<evidence type="ECO:0000259" key="3">
    <source>
        <dbReference type="Pfam" id="PF13505"/>
    </source>
</evidence>
<sequence>MKRMFFMLLLILETMTSVFAQENARQWNAGVTLGYGTDVSKGFVGVRAMYHIKPAFSLAAGFNYYFKRTLDTKPFEVEGKYWDINLDFHWNAFRGNAYKLYPLIGLTYLHTKASVAGFSISDGEAGLNLGLGGQWDFAERWGAAAEAKYQAYTGGGQFVPSVSLMYRF</sequence>
<organism evidence="4 5">
    <name type="scientific">Phocaeicola salanitronis (strain DSM 18170 / JCM 13657 / CCUG 60908 / BL78)</name>
    <name type="common">Bacteroides salanitronis</name>
    <dbReference type="NCBI Taxonomy" id="667015"/>
    <lineage>
        <taxon>Bacteria</taxon>
        <taxon>Pseudomonadati</taxon>
        <taxon>Bacteroidota</taxon>
        <taxon>Bacteroidia</taxon>
        <taxon>Bacteroidales</taxon>
        <taxon>Bacteroidaceae</taxon>
        <taxon>Phocaeicola</taxon>
    </lineage>
</organism>
<dbReference type="RefSeq" id="WP_013619461.1">
    <property type="nucleotide sequence ID" value="NC_015164.1"/>
</dbReference>
<dbReference type="Gene3D" id="2.40.160.20">
    <property type="match status" value="1"/>
</dbReference>
<dbReference type="Pfam" id="PF13505">
    <property type="entry name" value="OMP_b-brl"/>
    <property type="match status" value="1"/>
</dbReference>
<dbReference type="InterPro" id="IPR027385">
    <property type="entry name" value="Beta-barrel_OMP"/>
</dbReference>
<dbReference type="InterPro" id="IPR011250">
    <property type="entry name" value="OMP/PagP_B-barrel"/>
</dbReference>
<keyword evidence="1 2" id="KW-0732">Signal</keyword>
<dbReference type="eggNOG" id="COG3637">
    <property type="taxonomic scope" value="Bacteria"/>
</dbReference>
<dbReference type="AlphaFoldDB" id="F0R8C2"/>
<feature type="signal peptide" evidence="2">
    <location>
        <begin position="1"/>
        <end position="20"/>
    </location>
</feature>
<evidence type="ECO:0000256" key="2">
    <source>
        <dbReference type="SAM" id="SignalP"/>
    </source>
</evidence>
<name>F0R8C2_PHOSB</name>
<evidence type="ECO:0000256" key="1">
    <source>
        <dbReference type="ARBA" id="ARBA00022729"/>
    </source>
</evidence>
<protein>
    <recommendedName>
        <fullName evidence="3">Outer membrane protein beta-barrel domain-containing protein</fullName>
    </recommendedName>
</protein>
<proteinExistence type="predicted"/>
<evidence type="ECO:0000313" key="4">
    <source>
        <dbReference type="EMBL" id="ADY38106.1"/>
    </source>
</evidence>
<keyword evidence="5" id="KW-1185">Reference proteome</keyword>
<gene>
    <name evidence="4" type="ordered locus">Bacsa_3584</name>
</gene>